<dbReference type="GO" id="GO:0015271">
    <property type="term" value="F:outward rectifier potassium channel activity"/>
    <property type="evidence" value="ECO:0007669"/>
    <property type="project" value="TreeGrafter"/>
</dbReference>
<keyword evidence="3" id="KW-0813">Transport</keyword>
<keyword evidence="4 10" id="KW-0812">Transmembrane</keyword>
<dbReference type="Pfam" id="PF07885">
    <property type="entry name" value="Ion_trans_2"/>
    <property type="match status" value="2"/>
</dbReference>
<evidence type="ECO:0000256" key="5">
    <source>
        <dbReference type="ARBA" id="ARBA00022989"/>
    </source>
</evidence>
<dbReference type="GO" id="GO:0022841">
    <property type="term" value="F:potassium ion leak channel activity"/>
    <property type="evidence" value="ECO:0007669"/>
    <property type="project" value="TreeGrafter"/>
</dbReference>
<dbReference type="AlphaFoldDB" id="A0A9N7P377"/>
<feature type="compositionally biased region" description="Acidic residues" evidence="9">
    <location>
        <begin position="1"/>
        <end position="15"/>
    </location>
</feature>
<dbReference type="EMBL" id="CACSLK010034598">
    <property type="protein sequence ID" value="CAA0841800.1"/>
    <property type="molecule type" value="Genomic_DNA"/>
</dbReference>
<evidence type="ECO:0000313" key="13">
    <source>
        <dbReference type="Proteomes" id="UP001153555"/>
    </source>
</evidence>
<dbReference type="GO" id="GO:0009705">
    <property type="term" value="C:plant-type vacuole membrane"/>
    <property type="evidence" value="ECO:0007669"/>
    <property type="project" value="TreeGrafter"/>
</dbReference>
<dbReference type="GO" id="GO:0030322">
    <property type="term" value="P:stabilization of membrane potential"/>
    <property type="evidence" value="ECO:0007669"/>
    <property type="project" value="TreeGrafter"/>
</dbReference>
<dbReference type="PANTHER" id="PTHR11003:SF282">
    <property type="entry name" value="TWO-PORE POTASSIUM CHANNEL 3"/>
    <property type="match status" value="1"/>
</dbReference>
<dbReference type="GO" id="GO:0005886">
    <property type="term" value="C:plasma membrane"/>
    <property type="evidence" value="ECO:0007669"/>
    <property type="project" value="TreeGrafter"/>
</dbReference>
<evidence type="ECO:0000313" key="12">
    <source>
        <dbReference type="EMBL" id="CAA0841800.1"/>
    </source>
</evidence>
<evidence type="ECO:0000256" key="2">
    <source>
        <dbReference type="ARBA" id="ARBA00010159"/>
    </source>
</evidence>
<organism evidence="12 13">
    <name type="scientific">Striga hermonthica</name>
    <name type="common">Purple witchweed</name>
    <name type="synonym">Buchnera hermonthica</name>
    <dbReference type="NCBI Taxonomy" id="68872"/>
    <lineage>
        <taxon>Eukaryota</taxon>
        <taxon>Viridiplantae</taxon>
        <taxon>Streptophyta</taxon>
        <taxon>Embryophyta</taxon>
        <taxon>Tracheophyta</taxon>
        <taxon>Spermatophyta</taxon>
        <taxon>Magnoliopsida</taxon>
        <taxon>eudicotyledons</taxon>
        <taxon>Gunneridae</taxon>
        <taxon>Pentapetalae</taxon>
        <taxon>asterids</taxon>
        <taxon>lamiids</taxon>
        <taxon>Lamiales</taxon>
        <taxon>Orobanchaceae</taxon>
        <taxon>Buchnereae</taxon>
        <taxon>Striga</taxon>
    </lineage>
</organism>
<feature type="transmembrane region" description="Helical" evidence="10">
    <location>
        <begin position="176"/>
        <end position="197"/>
    </location>
</feature>
<evidence type="ECO:0000256" key="6">
    <source>
        <dbReference type="ARBA" id="ARBA00023065"/>
    </source>
</evidence>
<keyword evidence="5 10" id="KW-1133">Transmembrane helix</keyword>
<feature type="domain" description="Potassium channel" evidence="11">
    <location>
        <begin position="63"/>
        <end position="137"/>
    </location>
</feature>
<feature type="transmembrane region" description="Helical" evidence="10">
    <location>
        <begin position="230"/>
        <end position="251"/>
    </location>
</feature>
<feature type="transmembrane region" description="Helical" evidence="10">
    <location>
        <begin position="60"/>
        <end position="78"/>
    </location>
</feature>
<evidence type="ECO:0000256" key="4">
    <source>
        <dbReference type="ARBA" id="ARBA00022692"/>
    </source>
</evidence>
<comment type="similarity">
    <text evidence="2">Belongs to the two pore domain potassium channel (TC 1.A.1.7) family.</text>
</comment>
<accession>A0A9N7P377</accession>
<proteinExistence type="inferred from homology"/>
<evidence type="ECO:0000256" key="9">
    <source>
        <dbReference type="SAM" id="MobiDB-lite"/>
    </source>
</evidence>
<dbReference type="InterPro" id="IPR013099">
    <property type="entry name" value="K_chnl_dom"/>
</dbReference>
<dbReference type="FunFam" id="1.10.287.70:FF:000167">
    <property type="entry name" value="Two-pore potassium channel 2-like"/>
    <property type="match status" value="1"/>
</dbReference>
<dbReference type="InterPro" id="IPR003280">
    <property type="entry name" value="2pore_dom_K_chnl"/>
</dbReference>
<feature type="region of interest" description="Disordered" evidence="9">
    <location>
        <begin position="1"/>
        <end position="52"/>
    </location>
</feature>
<keyword evidence="8 12" id="KW-0407">Ion channel</keyword>
<dbReference type="OrthoDB" id="415460at2759"/>
<feature type="domain" description="Potassium channel" evidence="11">
    <location>
        <begin position="192"/>
        <end position="252"/>
    </location>
</feature>
<feature type="transmembrane region" description="Helical" evidence="10">
    <location>
        <begin position="115"/>
        <end position="140"/>
    </location>
</feature>
<comment type="subcellular location">
    <subcellularLocation>
        <location evidence="1">Membrane</location>
        <topology evidence="1">Multi-pass membrane protein</topology>
    </subcellularLocation>
</comment>
<name>A0A9N7P377_STRHE</name>
<reference evidence="12" key="1">
    <citation type="submission" date="2019-12" db="EMBL/GenBank/DDBJ databases">
        <authorList>
            <person name="Scholes J."/>
        </authorList>
    </citation>
    <scope>NUCLEOTIDE SEQUENCE</scope>
</reference>
<evidence type="ECO:0000256" key="1">
    <source>
        <dbReference type="ARBA" id="ARBA00004141"/>
    </source>
</evidence>
<dbReference type="Gene3D" id="1.10.287.70">
    <property type="match status" value="2"/>
</dbReference>
<gene>
    <name evidence="12" type="ORF">SHERM_07675</name>
</gene>
<sequence length="345" mass="37471">MAEVEEEEAAMEDQDPPLQPQPHRKFLRSKTVPSMPAIRPDSPSDPPPFSSSSSSSVRQAALLLLVYLVLGVSIYSSFPDQFSGSETHPAIDGLYFCIVTMCTIGYGDIAPSTPAAKAFACAFVLVGFGFVHVLLTRAVVGRVVELHERMILRAAAHNTYVVDPDKGGRLRIRLRVGLAVGSVVGCVGVGAGALRWAEGLGWVDSVYLSVVSVTTVGYGDRAFATAGGRAFASFWLLFSTLAVGRAFLYLAEARVDKRHRQVAKWVLGRGITVRDVLDAGAINGGVHVERGRFFISKSEYVIYKLKEMGKISEKDVVQISDRFNRLDRANSGKITLAHLSDARRL</sequence>
<feature type="transmembrane region" description="Helical" evidence="10">
    <location>
        <begin position="90"/>
        <end position="109"/>
    </location>
</feature>
<evidence type="ECO:0000256" key="10">
    <source>
        <dbReference type="SAM" id="Phobius"/>
    </source>
</evidence>
<evidence type="ECO:0000259" key="11">
    <source>
        <dbReference type="Pfam" id="PF07885"/>
    </source>
</evidence>
<evidence type="ECO:0000256" key="8">
    <source>
        <dbReference type="ARBA" id="ARBA00023303"/>
    </source>
</evidence>
<keyword evidence="13" id="KW-1185">Reference proteome</keyword>
<dbReference type="PANTHER" id="PTHR11003">
    <property type="entry name" value="POTASSIUM CHANNEL, SUBFAMILY K"/>
    <property type="match status" value="1"/>
</dbReference>
<dbReference type="Proteomes" id="UP001153555">
    <property type="component" value="Unassembled WGS sequence"/>
</dbReference>
<keyword evidence="6" id="KW-0406">Ion transport</keyword>
<dbReference type="PRINTS" id="PR01333">
    <property type="entry name" value="2POREKCHANEL"/>
</dbReference>
<comment type="caution">
    <text evidence="12">The sequence shown here is derived from an EMBL/GenBank/DDBJ whole genome shotgun (WGS) entry which is preliminary data.</text>
</comment>
<protein>
    <submittedName>
        <fullName evidence="12">Two-pore potassium channel 5</fullName>
    </submittedName>
</protein>
<dbReference type="SUPFAM" id="SSF81324">
    <property type="entry name" value="Voltage-gated potassium channels"/>
    <property type="match status" value="2"/>
</dbReference>
<evidence type="ECO:0000256" key="3">
    <source>
        <dbReference type="ARBA" id="ARBA00022448"/>
    </source>
</evidence>
<keyword evidence="7 10" id="KW-0472">Membrane</keyword>
<evidence type="ECO:0000256" key="7">
    <source>
        <dbReference type="ARBA" id="ARBA00023136"/>
    </source>
</evidence>